<evidence type="ECO:0000256" key="2">
    <source>
        <dbReference type="ARBA" id="ARBA00022759"/>
    </source>
</evidence>
<feature type="compositionally biased region" description="Pro residues" evidence="4">
    <location>
        <begin position="17"/>
        <end position="31"/>
    </location>
</feature>
<dbReference type="GO" id="GO:0004519">
    <property type="term" value="F:endonuclease activity"/>
    <property type="evidence" value="ECO:0007669"/>
    <property type="project" value="UniProtKB-KW"/>
</dbReference>
<sequence>MRLFRVIARLFAISHAPPRPPVPQPPAPQQAPTPHLWTNGTAVPPRPVQPAAQPLQVSVPSAPEAALVGRCYVIDGDTVEISGFRIRLAGIDAPEMDHPYGAAAKWALVKLCKGQEVRAVFDGSKSHDRTVATCLLPDGRDLSEEMVKAGLAIDWPKFSGGRYRQHEPEGIRKKLWRCDARQRGKLPPKSWGA</sequence>
<dbReference type="InterPro" id="IPR035437">
    <property type="entry name" value="SNase_OB-fold_sf"/>
</dbReference>
<dbReference type="PANTHER" id="PTHR12302:SF3">
    <property type="entry name" value="SERINE_THREONINE-PROTEIN KINASE 31"/>
    <property type="match status" value="1"/>
</dbReference>
<keyword evidence="2" id="KW-0255">Endonuclease</keyword>
<name>A0A6B3RLB7_9RHOB</name>
<reference evidence="6 7" key="1">
    <citation type="submission" date="2020-02" db="EMBL/GenBank/DDBJ databases">
        <title>Rhodobacter algicola sp. nov., isolated from microalga culture.</title>
        <authorList>
            <person name="Park C.-Y."/>
        </authorList>
    </citation>
    <scope>NUCLEOTIDE SEQUENCE [LARGE SCALE GENOMIC DNA]</scope>
    <source>
        <strain evidence="6 7">ETT8</strain>
    </source>
</reference>
<dbReference type="EMBL" id="JAAIKE010000002">
    <property type="protein sequence ID" value="NEX45933.1"/>
    <property type="molecule type" value="Genomic_DNA"/>
</dbReference>
<dbReference type="RefSeq" id="WP_164610189.1">
    <property type="nucleotide sequence ID" value="NZ_JAAIKE010000002.1"/>
</dbReference>
<evidence type="ECO:0000256" key="1">
    <source>
        <dbReference type="ARBA" id="ARBA00022722"/>
    </source>
</evidence>
<comment type="caution">
    <text evidence="6">The sequence shown here is derived from an EMBL/GenBank/DDBJ whole genome shotgun (WGS) entry which is preliminary data.</text>
</comment>
<dbReference type="Gene3D" id="2.40.50.90">
    <property type="match status" value="1"/>
</dbReference>
<evidence type="ECO:0000313" key="6">
    <source>
        <dbReference type="EMBL" id="NEX45933.1"/>
    </source>
</evidence>
<accession>A0A6B3RLB7</accession>
<dbReference type="GO" id="GO:0016787">
    <property type="term" value="F:hydrolase activity"/>
    <property type="evidence" value="ECO:0007669"/>
    <property type="project" value="UniProtKB-KW"/>
</dbReference>
<dbReference type="AlphaFoldDB" id="A0A6B3RLB7"/>
<gene>
    <name evidence="6" type="ORF">G3572_06935</name>
</gene>
<keyword evidence="7" id="KW-1185">Reference proteome</keyword>
<dbReference type="InterPro" id="IPR016071">
    <property type="entry name" value="Staphylococal_nuclease_OB-fold"/>
</dbReference>
<feature type="domain" description="TNase-like" evidence="5">
    <location>
        <begin position="73"/>
        <end position="152"/>
    </location>
</feature>
<evidence type="ECO:0000259" key="5">
    <source>
        <dbReference type="PROSITE" id="PS50830"/>
    </source>
</evidence>
<dbReference type="SUPFAM" id="SSF50199">
    <property type="entry name" value="Staphylococcal nuclease"/>
    <property type="match status" value="1"/>
</dbReference>
<proteinExistence type="predicted"/>
<evidence type="ECO:0000256" key="3">
    <source>
        <dbReference type="ARBA" id="ARBA00022801"/>
    </source>
</evidence>
<keyword evidence="1" id="KW-0540">Nuclease</keyword>
<organism evidence="6 7">
    <name type="scientific">Pseudotabrizicola algicola</name>
    <dbReference type="NCBI Taxonomy" id="2709381"/>
    <lineage>
        <taxon>Bacteria</taxon>
        <taxon>Pseudomonadati</taxon>
        <taxon>Pseudomonadota</taxon>
        <taxon>Alphaproteobacteria</taxon>
        <taxon>Rhodobacterales</taxon>
        <taxon>Paracoccaceae</taxon>
        <taxon>Pseudotabrizicola</taxon>
    </lineage>
</organism>
<dbReference type="Proteomes" id="UP000481421">
    <property type="component" value="Unassembled WGS sequence"/>
</dbReference>
<protein>
    <recommendedName>
        <fullName evidence="5">TNase-like domain-containing protein</fullName>
    </recommendedName>
</protein>
<evidence type="ECO:0000313" key="7">
    <source>
        <dbReference type="Proteomes" id="UP000481421"/>
    </source>
</evidence>
<evidence type="ECO:0000256" key="4">
    <source>
        <dbReference type="SAM" id="MobiDB-lite"/>
    </source>
</evidence>
<dbReference type="PROSITE" id="PS50830">
    <property type="entry name" value="TNASE_3"/>
    <property type="match status" value="1"/>
</dbReference>
<dbReference type="PANTHER" id="PTHR12302">
    <property type="entry name" value="EBNA2 BINDING PROTEIN P100"/>
    <property type="match status" value="1"/>
</dbReference>
<dbReference type="Pfam" id="PF00565">
    <property type="entry name" value="SNase"/>
    <property type="match status" value="1"/>
</dbReference>
<feature type="region of interest" description="Disordered" evidence="4">
    <location>
        <begin position="17"/>
        <end position="52"/>
    </location>
</feature>
<dbReference type="SMART" id="SM00318">
    <property type="entry name" value="SNc"/>
    <property type="match status" value="1"/>
</dbReference>
<keyword evidence="3" id="KW-0378">Hydrolase</keyword>